<evidence type="ECO:0000256" key="3">
    <source>
        <dbReference type="ARBA" id="ARBA00022840"/>
    </source>
</evidence>
<dbReference type="Gene3D" id="3.90.640.10">
    <property type="entry name" value="Actin, Chain A, domain 4"/>
    <property type="match status" value="1"/>
</dbReference>
<dbReference type="GO" id="GO:0016887">
    <property type="term" value="F:ATP hydrolysis activity"/>
    <property type="evidence" value="ECO:0007669"/>
    <property type="project" value="InterPro"/>
</dbReference>
<evidence type="ECO:0000313" key="7">
    <source>
        <dbReference type="Proteomes" id="UP000011686"/>
    </source>
</evidence>
<evidence type="ECO:0000313" key="6">
    <source>
        <dbReference type="EMBL" id="AGF47543.1"/>
    </source>
</evidence>
<dbReference type="SUPFAM" id="SSF100934">
    <property type="entry name" value="Heat shock protein 70kD (HSP70), C-terminal subdomain"/>
    <property type="match status" value="1"/>
</dbReference>
<dbReference type="GO" id="GO:0051082">
    <property type="term" value="F:unfolded protein binding"/>
    <property type="evidence" value="ECO:0007669"/>
    <property type="project" value="InterPro"/>
</dbReference>
<evidence type="ECO:0000256" key="2">
    <source>
        <dbReference type="ARBA" id="ARBA00022741"/>
    </source>
</evidence>
<dbReference type="eggNOG" id="COG0443">
    <property type="taxonomic scope" value="Bacteria"/>
</dbReference>
<dbReference type="GO" id="GO:0005524">
    <property type="term" value="F:ATP binding"/>
    <property type="evidence" value="ECO:0007669"/>
    <property type="project" value="UniProtKB-KW"/>
</dbReference>
<dbReference type="NCBIfam" id="TIGR01991">
    <property type="entry name" value="HscA"/>
    <property type="match status" value="1"/>
</dbReference>
<dbReference type="PATRIC" id="fig|1208918.3.peg.241"/>
<dbReference type="PROSITE" id="PS00329">
    <property type="entry name" value="HSP70_2"/>
    <property type="match status" value="1"/>
</dbReference>
<dbReference type="Pfam" id="PF00012">
    <property type="entry name" value="HSP70"/>
    <property type="match status" value="1"/>
</dbReference>
<dbReference type="InterPro" id="IPR029047">
    <property type="entry name" value="HSP70_peptide-bd_sf"/>
</dbReference>
<dbReference type="SUPFAM" id="SSF100920">
    <property type="entry name" value="Heat shock protein 70kD (HSP70), peptide-binding domain"/>
    <property type="match status" value="1"/>
</dbReference>
<dbReference type="InterPro" id="IPR018181">
    <property type="entry name" value="Heat_shock_70_CS"/>
</dbReference>
<dbReference type="InterPro" id="IPR013126">
    <property type="entry name" value="Hsp_70_fam"/>
</dbReference>
<gene>
    <name evidence="6" type="ORF">CDEE_0500</name>
</gene>
<keyword evidence="2 5" id="KW-0547">Nucleotide-binding</keyword>
<keyword evidence="3 5" id="KW-0067">ATP-binding</keyword>
<keyword evidence="7" id="KW-1185">Reference proteome</keyword>
<dbReference type="PRINTS" id="PR00301">
    <property type="entry name" value="HEATSHOCK70"/>
</dbReference>
<dbReference type="GO" id="GO:0140662">
    <property type="term" value="F:ATP-dependent protein folding chaperone"/>
    <property type="evidence" value="ECO:0007669"/>
    <property type="project" value="InterPro"/>
</dbReference>
<dbReference type="PROSITE" id="PS01036">
    <property type="entry name" value="HSP70_3"/>
    <property type="match status" value="1"/>
</dbReference>
<dbReference type="EMBL" id="CP003804">
    <property type="protein sequence ID" value="AGF47543.1"/>
    <property type="molecule type" value="Genomic_DNA"/>
</dbReference>
<dbReference type="InterPro" id="IPR043129">
    <property type="entry name" value="ATPase_NBD"/>
</dbReference>
<dbReference type="PROSITE" id="PS00297">
    <property type="entry name" value="HSP70_1"/>
    <property type="match status" value="1"/>
</dbReference>
<organism evidence="6 7">
    <name type="scientific">Candidatus Kinetoplastidibacterium crithidiae TCC036E</name>
    <dbReference type="NCBI Taxonomy" id="1208918"/>
    <lineage>
        <taxon>Bacteria</taxon>
        <taxon>Pseudomonadati</taxon>
        <taxon>Pseudomonadota</taxon>
        <taxon>Betaproteobacteria</taxon>
        <taxon>Candidatus Kinetoplastidibacterium</taxon>
    </lineage>
</organism>
<keyword evidence="4" id="KW-0143">Chaperone</keyword>
<evidence type="ECO:0000256" key="4">
    <source>
        <dbReference type="ARBA" id="ARBA00023186"/>
    </source>
</evidence>
<comment type="similarity">
    <text evidence="1 5">Belongs to the heat shock protein 70 family.</text>
</comment>
<evidence type="ECO:0000256" key="1">
    <source>
        <dbReference type="ARBA" id="ARBA00007381"/>
    </source>
</evidence>
<sequence>MTLLQISEPENQDDEILKRNLSIGIDLGTTNSLVSFVNNVSEPEIICDYNGHSLIPSIVNYSGKEAVVGQDALKLLDDVNTISSFKRFMGRSIEGINDNFPTYNFVSENNILKIHTKSCNITPVEISADLLSYLKKIAENKLHEKINDAVITVPAYFDERQRQATRDAANLAGLNVLRLLNEPTAAAIAYGLENSNDGIYVVFDLGGGTFDISILKLHDSIFDILSTFGNTVLGGNDFDEIIANYITGLATNKDISLKDKRNILIKSKSIRESLTTNENCEFNIVLENGHAIVGSIDRIIFKKISESLLNKIKTCVHQAIKDSGLNIKEDILNIVMVGGATRMPIIRELVIDIFDKEPLINIDPDKVVSLGAALQADRLVNNNHIENNWLLLDVTPLSLGIETMGGLFEKIIPRNSKIPILAKQEFTTMKNNQRSMRIHVLQGEGDLVQECRSLAYFELNDIPPMLSGVPRIEVKFQIDADGLLQVSARETTKNIESRIVVKPSNGLTNDEVKLMIQKTLLSNDNGVNRFLLEKQLELQKLIETIEEALNQDPYVISEQELSVIKNSLIDAKKHINDSNINLLESIINDLSIKTENFAILRMNYHIKNSLFKKNILDI</sequence>
<dbReference type="InterPro" id="IPR029048">
    <property type="entry name" value="HSP70_C_sf"/>
</dbReference>
<name>M1L486_9PROT</name>
<dbReference type="SUPFAM" id="SSF53067">
    <property type="entry name" value="Actin-like ATPase domain"/>
    <property type="match status" value="2"/>
</dbReference>
<dbReference type="GO" id="GO:0016226">
    <property type="term" value="P:iron-sulfur cluster assembly"/>
    <property type="evidence" value="ECO:0007669"/>
    <property type="project" value="InterPro"/>
</dbReference>
<dbReference type="HOGENOM" id="CLU_005965_2_1_4"/>
<dbReference type="STRING" id="1208918.CDEE_0500"/>
<dbReference type="RefSeq" id="WP_015238623.1">
    <property type="nucleotide sequence ID" value="NC_020283.1"/>
</dbReference>
<dbReference type="Gene3D" id="1.20.1270.10">
    <property type="match status" value="1"/>
</dbReference>
<proteinExistence type="inferred from homology"/>
<dbReference type="PANTHER" id="PTHR19375">
    <property type="entry name" value="HEAT SHOCK PROTEIN 70KDA"/>
    <property type="match status" value="1"/>
</dbReference>
<dbReference type="Gene3D" id="3.30.420.40">
    <property type="match status" value="2"/>
</dbReference>
<protein>
    <submittedName>
        <fullName evidence="6">Molecular chaperone HscA</fullName>
    </submittedName>
</protein>
<dbReference type="Proteomes" id="UP000011686">
    <property type="component" value="Chromosome"/>
</dbReference>
<dbReference type="NCBIfam" id="NF003520">
    <property type="entry name" value="PRK05183.1"/>
    <property type="match status" value="1"/>
</dbReference>
<accession>M1L486</accession>
<dbReference type="Gene3D" id="2.60.34.10">
    <property type="entry name" value="Substrate Binding Domain Of DNAk, Chain A, domain 1"/>
    <property type="match status" value="1"/>
</dbReference>
<reference evidence="6 7" key="1">
    <citation type="journal article" date="2013" name="Genome Biol. Evol.">
        <title>Genome evolution and phylogenomic analysis of candidatus kinetoplastibacterium, the betaproteobacterial endosymbionts of strigomonas and angomonas.</title>
        <authorList>
            <person name="Alves J.M."/>
            <person name="Serrano M.G."/>
            <person name="Maia da Silva F."/>
            <person name="Voegtly L.J."/>
            <person name="Matveyev A.V."/>
            <person name="Teixeira M.M."/>
            <person name="Camargo E.P."/>
            <person name="Buck G.A."/>
        </authorList>
    </citation>
    <scope>NUCLEOTIDE SEQUENCE [LARGE SCALE GENOMIC DNA]</scope>
    <source>
        <strain evidence="6 7">TCC036E</strain>
    </source>
</reference>
<dbReference type="InterPro" id="IPR010236">
    <property type="entry name" value="ISC_FeS_clus_asmbl_HscA"/>
</dbReference>
<dbReference type="KEGG" id="kct:CDEE_0500"/>
<dbReference type="AlphaFoldDB" id="M1L486"/>
<evidence type="ECO:0000256" key="5">
    <source>
        <dbReference type="RuleBase" id="RU003322"/>
    </source>
</evidence>